<feature type="region of interest" description="Disordered" evidence="2">
    <location>
        <begin position="110"/>
        <end position="129"/>
    </location>
</feature>
<proteinExistence type="predicted"/>
<sequence length="182" mass="19087">MGIVNGQKYTSERPRADWRCGPFFGNAGCAPPARCSQFGHCGVGEVFYHWQGPYLAEAASTCMTDGECMLAARRSGSAGSCCWDVLHYCAWGNASCLWWPTTNHNLNSPADIPPTSEPGNLLPTGPTGQPASYRPIAKVDLSSVHHDTAAASSDATSSGVHVDPAGIIYVVTAAVAAGVVFL</sequence>
<name>A0A0G4IKE0_PLABS</name>
<dbReference type="AlphaFoldDB" id="A0A0G4IKE0"/>
<protein>
    <submittedName>
        <fullName evidence="3">Uncharacterized protein</fullName>
    </submittedName>
</protein>
<reference evidence="3 4" key="1">
    <citation type="submission" date="2015-02" db="EMBL/GenBank/DDBJ databases">
        <authorList>
            <person name="Chooi Y.-H."/>
        </authorList>
    </citation>
    <scope>NUCLEOTIDE SEQUENCE [LARGE SCALE GENOMIC DNA]</scope>
    <source>
        <strain evidence="3">E3</strain>
    </source>
</reference>
<dbReference type="SUPFAM" id="SSF57016">
    <property type="entry name" value="Plant lectins/antimicrobial peptides"/>
    <property type="match status" value="1"/>
</dbReference>
<keyword evidence="4" id="KW-1185">Reference proteome</keyword>
<keyword evidence="1" id="KW-0147">Chitin-binding</keyword>
<gene>
    <name evidence="3" type="ORF">PBRA_004355</name>
</gene>
<evidence type="ECO:0000313" key="4">
    <source>
        <dbReference type="Proteomes" id="UP000039324"/>
    </source>
</evidence>
<organism evidence="3 4">
    <name type="scientific">Plasmodiophora brassicae</name>
    <name type="common">Clubroot disease agent</name>
    <dbReference type="NCBI Taxonomy" id="37360"/>
    <lineage>
        <taxon>Eukaryota</taxon>
        <taxon>Sar</taxon>
        <taxon>Rhizaria</taxon>
        <taxon>Endomyxa</taxon>
        <taxon>Phytomyxea</taxon>
        <taxon>Plasmodiophorida</taxon>
        <taxon>Plasmodiophoridae</taxon>
        <taxon>Plasmodiophora</taxon>
    </lineage>
</organism>
<dbReference type="InterPro" id="IPR036861">
    <property type="entry name" value="Endochitinase-like_sf"/>
</dbReference>
<dbReference type="Proteomes" id="UP000039324">
    <property type="component" value="Unassembled WGS sequence"/>
</dbReference>
<evidence type="ECO:0000256" key="1">
    <source>
        <dbReference type="ARBA" id="ARBA00022669"/>
    </source>
</evidence>
<evidence type="ECO:0000256" key="2">
    <source>
        <dbReference type="SAM" id="MobiDB-lite"/>
    </source>
</evidence>
<accession>A0A0G4IKE0</accession>
<dbReference type="GO" id="GO:0008061">
    <property type="term" value="F:chitin binding"/>
    <property type="evidence" value="ECO:0007669"/>
    <property type="project" value="UniProtKB-KW"/>
</dbReference>
<dbReference type="EMBL" id="CDSF01000024">
    <property type="protein sequence ID" value="CEO95629.1"/>
    <property type="molecule type" value="Genomic_DNA"/>
</dbReference>
<evidence type="ECO:0000313" key="3">
    <source>
        <dbReference type="EMBL" id="CEO95629.1"/>
    </source>
</evidence>